<evidence type="ECO:0000313" key="2">
    <source>
        <dbReference type="Proteomes" id="UP000315647"/>
    </source>
</evidence>
<keyword evidence="2" id="KW-1185">Reference proteome</keyword>
<dbReference type="EMBL" id="CP037421">
    <property type="protein sequence ID" value="QDT24795.1"/>
    <property type="molecule type" value="Genomic_DNA"/>
</dbReference>
<organism evidence="1 2">
    <name type="scientific">Gimesia panareensis</name>
    <dbReference type="NCBI Taxonomy" id="2527978"/>
    <lineage>
        <taxon>Bacteria</taxon>
        <taxon>Pseudomonadati</taxon>
        <taxon>Planctomycetota</taxon>
        <taxon>Planctomycetia</taxon>
        <taxon>Planctomycetales</taxon>
        <taxon>Planctomycetaceae</taxon>
        <taxon>Gimesia</taxon>
    </lineage>
</organism>
<dbReference type="AlphaFoldDB" id="A0A517PZI8"/>
<gene>
    <name evidence="1" type="ORF">Enr10x_00870</name>
</gene>
<accession>A0A517PZI8</accession>
<proteinExistence type="predicted"/>
<evidence type="ECO:0000313" key="1">
    <source>
        <dbReference type="EMBL" id="QDT24795.1"/>
    </source>
</evidence>
<dbReference type="Proteomes" id="UP000315647">
    <property type="component" value="Chromosome"/>
</dbReference>
<reference evidence="1 2" key="1">
    <citation type="submission" date="2019-03" db="EMBL/GenBank/DDBJ databases">
        <title>Deep-cultivation of Planctomycetes and their phenomic and genomic characterization uncovers novel biology.</title>
        <authorList>
            <person name="Wiegand S."/>
            <person name="Jogler M."/>
            <person name="Boedeker C."/>
            <person name="Pinto D."/>
            <person name="Vollmers J."/>
            <person name="Rivas-Marin E."/>
            <person name="Kohn T."/>
            <person name="Peeters S.H."/>
            <person name="Heuer A."/>
            <person name="Rast P."/>
            <person name="Oberbeckmann S."/>
            <person name="Bunk B."/>
            <person name="Jeske O."/>
            <person name="Meyerdierks A."/>
            <person name="Storesund J.E."/>
            <person name="Kallscheuer N."/>
            <person name="Luecker S."/>
            <person name="Lage O.M."/>
            <person name="Pohl T."/>
            <person name="Merkel B.J."/>
            <person name="Hornburger P."/>
            <person name="Mueller R.-W."/>
            <person name="Bruemmer F."/>
            <person name="Labrenz M."/>
            <person name="Spormann A.M."/>
            <person name="Op den Camp H."/>
            <person name="Overmann J."/>
            <person name="Amann R."/>
            <person name="Jetten M.S.M."/>
            <person name="Mascher T."/>
            <person name="Medema M.H."/>
            <person name="Devos D.P."/>
            <person name="Kaster A.-K."/>
            <person name="Ovreas L."/>
            <person name="Rohde M."/>
            <person name="Galperin M.Y."/>
            <person name="Jogler C."/>
        </authorList>
    </citation>
    <scope>NUCLEOTIDE SEQUENCE [LARGE SCALE GENOMIC DNA]</scope>
    <source>
        <strain evidence="1 2">Enr10</strain>
    </source>
</reference>
<sequence>MNSKGKENNQLTNNLAQLKFNKNTQGDVVLDPEKLEEICFLSSQLQSLQEKYQLLDELCDQDLIPQEGLPVTSDDDERCARLADAHGFDGNVFRNLLLPSLSEEASLRAISKNVRQRINMIPRIIASIEEQNTRSASEYSKPKSPAEWSKHFDCSWDTLKKRFDCGKIRVIKLSTKSYRIHKDDL</sequence>
<name>A0A517PZI8_9PLAN</name>
<protein>
    <submittedName>
        <fullName evidence="1">Uncharacterized protein</fullName>
    </submittedName>
</protein>
<dbReference type="RefSeq" id="WP_145447828.1">
    <property type="nucleotide sequence ID" value="NZ_CP037421.1"/>
</dbReference>